<feature type="chain" id="PRO_5015930906" description="Bacterial Ig-like domain-containing protein" evidence="3">
    <location>
        <begin position="21"/>
        <end position="775"/>
    </location>
</feature>
<keyword evidence="3" id="KW-0732">Signal</keyword>
<dbReference type="Pfam" id="PF11924">
    <property type="entry name" value="IAT_beta"/>
    <property type="match status" value="1"/>
</dbReference>
<accession>A0A2W2BG05</accession>
<dbReference type="Gene3D" id="2.40.160.160">
    <property type="entry name" value="Inverse autotransporter, beta-domain"/>
    <property type="match status" value="1"/>
</dbReference>
<evidence type="ECO:0000313" key="6">
    <source>
        <dbReference type="EMBL" id="PZF75149.1"/>
    </source>
</evidence>
<comment type="similarity">
    <text evidence="1">Belongs to the intimin/invasin family.</text>
</comment>
<dbReference type="InterPro" id="IPR044048">
    <property type="entry name" value="Big_12"/>
</dbReference>
<feature type="signal peptide" evidence="3">
    <location>
        <begin position="1"/>
        <end position="20"/>
    </location>
</feature>
<dbReference type="PROSITE" id="PS51257">
    <property type="entry name" value="PROKAR_LIPOPROTEIN"/>
    <property type="match status" value="1"/>
</dbReference>
<comment type="caution">
    <text evidence="6">The sequence shown here is derived from an EMBL/GenBank/DDBJ whole genome shotgun (WGS) entry which is preliminary data.</text>
</comment>
<dbReference type="PANTHER" id="PTHR39576">
    <property type="entry name" value="ATTACHING AND EFFACING PROTEIN HOMOLOG-RELATED-RELATED"/>
    <property type="match status" value="1"/>
</dbReference>
<evidence type="ECO:0008006" key="8">
    <source>
        <dbReference type="Google" id="ProtNLM"/>
    </source>
</evidence>
<dbReference type="InterPro" id="IPR038177">
    <property type="entry name" value="IAT_beta_sf"/>
</dbReference>
<dbReference type="PANTHER" id="PTHR39576:SF2">
    <property type="entry name" value="ATTACHING AND EFFACING PROTEIN HOMOLOG-RELATED"/>
    <property type="match status" value="1"/>
</dbReference>
<name>A0A2W2BG05_9HYPH</name>
<reference evidence="7" key="1">
    <citation type="submission" date="2018-06" db="EMBL/GenBank/DDBJ databases">
        <title>Aestuariibacter litoralis strain KCTC 52945T.</title>
        <authorList>
            <person name="Li X."/>
            <person name="Salam N."/>
            <person name="Li J.-L."/>
            <person name="Chen Y.-M."/>
            <person name="Yang Z.-W."/>
            <person name="Zhang L.-Y."/>
            <person name="Han M.-X."/>
            <person name="Xiao M."/>
            <person name="Li W.-J."/>
        </authorList>
    </citation>
    <scope>NUCLEOTIDE SEQUENCE [LARGE SCALE GENOMIC DNA]</scope>
    <source>
        <strain evidence="7">KCTC 52945</strain>
    </source>
</reference>
<feature type="region of interest" description="Disordered" evidence="2">
    <location>
        <begin position="66"/>
        <end position="124"/>
    </location>
</feature>
<dbReference type="AlphaFoldDB" id="A0A2W2BG05"/>
<dbReference type="EMBL" id="QKVK01000015">
    <property type="protein sequence ID" value="PZF75149.1"/>
    <property type="molecule type" value="Genomic_DNA"/>
</dbReference>
<feature type="compositionally biased region" description="Low complexity" evidence="2">
    <location>
        <begin position="77"/>
        <end position="100"/>
    </location>
</feature>
<feature type="domain" description="Inverse autotransporter beta-domain" evidence="4">
    <location>
        <begin position="211"/>
        <end position="433"/>
    </location>
</feature>
<keyword evidence="7" id="KW-1185">Reference proteome</keyword>
<dbReference type="Pfam" id="PF19078">
    <property type="entry name" value="Big_12"/>
    <property type="match status" value="1"/>
</dbReference>
<sequence>MLLRRVAAGGLLALSILTMACLASREHRTGNMTILGSRSAPTGCCGAVRGNVVRRGDNITVVWKQPAAPRGRPEPGVPARAASSPPRPAPAVALPGAVAPRHVRQQGAPPRLIPASGPPPAQVPAVAEAAGMGPLDGRMVRQAVAGTLLGAVANRLRPSRLLGEDAASSPLGATLDGAWGLGQQAALQAIVEGRAPGGRQLQAAAVQAAAAVANQQVAALAGSATRFGQDHAIPFLRNLEVEAGWSPGRRAMLRAQTVDALFQSAALDHTLFLEAAVNSDIAETTLNAGLGYRYQRPGSDWMFGVNAFYDRAWPIGHQRMSLGLEASTSTFTLFANRYLALSGWTGSDPGFEARPLSGWDAGIAGELPWNENLRVALSAFRWERRTEQDSTGLKLMLDYDLGAGIMLGGTFAADDTGAAAAALRLTYQFGAAAFDGGAAEDSARRDRRLAFVNRDNLIHTERRAVPQDYAVAFLAGSVTAVNQQSLGFVLAGAPLGARYSYLVTSSGGGAPLTGSGRVSADPQPVTGIDVSGLADGILTLSLGVVSGEGAAGPQVTAEITKSTTALGADATSPGPNPTNQSPIAFRIRFTEAVSGLDATALAVGNGSSANLRSDDNITWTLDVTPAGQGDVTLQVPAGATTAAASGKPNEASNLASVSFDSAAPSGYSVSFLPLPASAAGFAVSGAEPGASYAFTITSSGGGTPVSGSGTITSASQQVTGLDLTGLGDGTLTLTVTLSDALGNPGSPATATMAKTNDAPVILSVTAPAPGDYDDL</sequence>
<dbReference type="Proteomes" id="UP000248795">
    <property type="component" value="Unassembled WGS sequence"/>
</dbReference>
<feature type="domain" description="Bacterial Ig-like" evidence="5">
    <location>
        <begin position="585"/>
        <end position="648"/>
    </location>
</feature>
<dbReference type="InterPro" id="IPR024519">
    <property type="entry name" value="IAT_beta"/>
</dbReference>
<evidence type="ECO:0000256" key="1">
    <source>
        <dbReference type="ARBA" id="ARBA00010116"/>
    </source>
</evidence>
<dbReference type="InterPro" id="IPR051715">
    <property type="entry name" value="Intimin-Invasin_domain"/>
</dbReference>
<evidence type="ECO:0000256" key="3">
    <source>
        <dbReference type="SAM" id="SignalP"/>
    </source>
</evidence>
<evidence type="ECO:0000313" key="7">
    <source>
        <dbReference type="Proteomes" id="UP000248795"/>
    </source>
</evidence>
<evidence type="ECO:0000259" key="5">
    <source>
        <dbReference type="Pfam" id="PF19078"/>
    </source>
</evidence>
<evidence type="ECO:0000256" key="2">
    <source>
        <dbReference type="SAM" id="MobiDB-lite"/>
    </source>
</evidence>
<proteinExistence type="inferred from homology"/>
<gene>
    <name evidence="6" type="ORF">DK847_19705</name>
</gene>
<protein>
    <recommendedName>
        <fullName evidence="8">Bacterial Ig-like domain-containing protein</fullName>
    </recommendedName>
</protein>
<dbReference type="GO" id="GO:0009279">
    <property type="term" value="C:cell outer membrane"/>
    <property type="evidence" value="ECO:0007669"/>
    <property type="project" value="TreeGrafter"/>
</dbReference>
<organism evidence="6 7">
    <name type="scientific">Aestuariivirga litoralis</name>
    <dbReference type="NCBI Taxonomy" id="2650924"/>
    <lineage>
        <taxon>Bacteria</taxon>
        <taxon>Pseudomonadati</taxon>
        <taxon>Pseudomonadota</taxon>
        <taxon>Alphaproteobacteria</taxon>
        <taxon>Hyphomicrobiales</taxon>
        <taxon>Aestuariivirgaceae</taxon>
        <taxon>Aestuariivirga</taxon>
    </lineage>
</organism>
<evidence type="ECO:0000259" key="4">
    <source>
        <dbReference type="Pfam" id="PF11924"/>
    </source>
</evidence>